<reference evidence="3" key="2">
    <citation type="submission" date="2025-08" db="UniProtKB">
        <authorList>
            <consortium name="RefSeq"/>
        </authorList>
    </citation>
    <scope>IDENTIFICATION</scope>
    <source>
        <strain evidence="3">S238N-H82</strain>
        <tissue evidence="3">Testes</tissue>
    </source>
</reference>
<dbReference type="OrthoDB" id="9934617at2759"/>
<evidence type="ECO:0000313" key="2">
    <source>
        <dbReference type="Proteomes" id="UP000001554"/>
    </source>
</evidence>
<reference evidence="2" key="1">
    <citation type="journal article" date="2020" name="Nat. Ecol. Evol.">
        <title>Deeply conserved synteny resolves early events in vertebrate evolution.</title>
        <authorList>
            <person name="Simakov O."/>
            <person name="Marletaz F."/>
            <person name="Yue J.X."/>
            <person name="O'Connell B."/>
            <person name="Jenkins J."/>
            <person name="Brandt A."/>
            <person name="Calef R."/>
            <person name="Tung C.H."/>
            <person name="Huang T.K."/>
            <person name="Schmutz J."/>
            <person name="Satoh N."/>
            <person name="Yu J.K."/>
            <person name="Putnam N.H."/>
            <person name="Green R.E."/>
            <person name="Rokhsar D.S."/>
        </authorList>
    </citation>
    <scope>NUCLEOTIDE SEQUENCE [LARGE SCALE GENOMIC DNA]</scope>
    <source>
        <strain evidence="2">S238N-H82</strain>
    </source>
</reference>
<organism evidence="2 3">
    <name type="scientific">Branchiostoma floridae</name>
    <name type="common">Florida lancelet</name>
    <name type="synonym">Amphioxus</name>
    <dbReference type="NCBI Taxonomy" id="7739"/>
    <lineage>
        <taxon>Eukaryota</taxon>
        <taxon>Metazoa</taxon>
        <taxon>Chordata</taxon>
        <taxon>Cephalochordata</taxon>
        <taxon>Leptocardii</taxon>
        <taxon>Amphioxiformes</taxon>
        <taxon>Branchiostomatidae</taxon>
        <taxon>Branchiostoma</taxon>
    </lineage>
</organism>
<name>A0A9J7MSI8_BRAFL</name>
<gene>
    <name evidence="3" type="primary">LOC118417746</name>
</gene>
<feature type="compositionally biased region" description="Polar residues" evidence="1">
    <location>
        <begin position="82"/>
        <end position="96"/>
    </location>
</feature>
<feature type="region of interest" description="Disordered" evidence="1">
    <location>
        <begin position="1"/>
        <end position="37"/>
    </location>
</feature>
<proteinExistence type="predicted"/>
<accession>A0A9J7MSI8</accession>
<dbReference type="PANTHER" id="PTHR31751">
    <property type="entry name" value="SI:CH211-108C17.2-RELATED-RELATED"/>
    <property type="match status" value="1"/>
</dbReference>
<dbReference type="GeneID" id="118417746"/>
<evidence type="ECO:0000313" key="3">
    <source>
        <dbReference type="RefSeq" id="XP_035679337.1"/>
    </source>
</evidence>
<keyword evidence="2" id="KW-1185">Reference proteome</keyword>
<evidence type="ECO:0000256" key="1">
    <source>
        <dbReference type="SAM" id="MobiDB-lite"/>
    </source>
</evidence>
<feature type="compositionally biased region" description="Basic and acidic residues" evidence="1">
    <location>
        <begin position="70"/>
        <end position="81"/>
    </location>
</feature>
<dbReference type="KEGG" id="bfo:118417746"/>
<dbReference type="OMA" id="CCKHANN"/>
<dbReference type="PANTHER" id="PTHR31751:SF7">
    <property type="entry name" value="THAP-TYPE DOMAIN-CONTAINING PROTEIN"/>
    <property type="match status" value="1"/>
</dbReference>
<dbReference type="AlphaFoldDB" id="A0A9J7MSI8"/>
<feature type="region of interest" description="Disordered" evidence="1">
    <location>
        <begin position="70"/>
        <end position="121"/>
    </location>
</feature>
<dbReference type="Proteomes" id="UP000001554">
    <property type="component" value="Chromosome 6"/>
</dbReference>
<sequence length="702" mass="79652">MADQFLADPGCSATKRRGPGRPRIPSPMKRQKNKQKLRTRVNLGNTFEEWRALQQRLNVRTDRNLARKLLDSFKKKPEESVPRTSSPKHMLQSPTGPSLFDDESSVGAPSDGDSSPASIVGENICLSPRGQVLDAAVSRSPPCEVLENALSRSAEKRPESRAHIQDPENEKEINALENIGISVEVEEDMSEDDDDFSDSEEYYDDVMGDPDYEPPASLRAAYKLLDRDIETYDIITAEEEVFCHDMAPGVEDGSLGEESLTTDNDQSINKEQAIDESLKNLPREIRIERPEDIVDDKCSIIYKRCLEQLIGFLELPEDKRRCRECPAPVPPVHPVENPVPSVQIVASGMIVKWHCKNGHLVWRWFTQPRLKFGVQGGDFMQASSLLLSGNNYGKYSLMCKFMNLGCVNESTFYKIQRQYCVDTINQYWVKQQEEIVRDLRTKEEVILLGDGRMDSPGHCAQYCTYTALDNESRSIVAIEVVDKRETDRNSSVMEKDGFKKAMDDLLDKGVPITEVCTDAHPQISSLMRPDKGVYGKKGIFHSLDVWHGAKNLTKKLVKAGGEKGGKDLLPWTRDIVRHFWYCCKHANNYEEFIVLWKGVLHHVCNEHQWATGSCQHDPIDPAEVRTKPWLVKGTPAHEKLSKLILNKRWLKTTFKFLRFRTTSDLESFQNHILMRQPPSVQGQVSACCNRLQCPQGQAGMEE</sequence>
<protein>
    <submittedName>
        <fullName evidence="3">Uncharacterized protein LOC118417746</fullName>
    </submittedName>
</protein>
<dbReference type="RefSeq" id="XP_035679337.1">
    <property type="nucleotide sequence ID" value="XM_035823444.1"/>
</dbReference>